<dbReference type="Gene3D" id="1.25.40.10">
    <property type="entry name" value="Tetratricopeptide repeat domain"/>
    <property type="match status" value="1"/>
</dbReference>
<dbReference type="GO" id="GO:0003677">
    <property type="term" value="F:DNA binding"/>
    <property type="evidence" value="ECO:0007669"/>
    <property type="project" value="UniProtKB-UniRule"/>
</dbReference>
<dbReference type="PROSITE" id="PS51755">
    <property type="entry name" value="OMPR_PHOB"/>
    <property type="match status" value="1"/>
</dbReference>
<evidence type="ECO:0000256" key="2">
    <source>
        <dbReference type="PROSITE-ProRule" id="PRU01091"/>
    </source>
</evidence>
<dbReference type="InterPro" id="IPR001867">
    <property type="entry name" value="OmpR/PhoB-type_DNA-bd"/>
</dbReference>
<dbReference type="GO" id="GO:0000160">
    <property type="term" value="P:phosphorelay signal transduction system"/>
    <property type="evidence" value="ECO:0007669"/>
    <property type="project" value="InterPro"/>
</dbReference>
<dbReference type="STRING" id="435908.IDSA_06965"/>
<evidence type="ECO:0000256" key="3">
    <source>
        <dbReference type="SAM" id="Phobius"/>
    </source>
</evidence>
<dbReference type="RefSeq" id="WP_034775340.1">
    <property type="nucleotide sequence ID" value="NZ_JPER01000003.1"/>
</dbReference>
<protein>
    <recommendedName>
        <fullName evidence="4">OmpR/PhoB-type domain-containing protein</fullName>
    </recommendedName>
</protein>
<dbReference type="SMART" id="SM00862">
    <property type="entry name" value="Trans_reg_C"/>
    <property type="match status" value="1"/>
</dbReference>
<dbReference type="AlphaFoldDB" id="A0A094IYE2"/>
<dbReference type="eggNOG" id="COG0457">
    <property type="taxonomic scope" value="Bacteria"/>
</dbReference>
<dbReference type="eggNOG" id="COG3710">
    <property type="taxonomic scope" value="Bacteria"/>
</dbReference>
<dbReference type="InterPro" id="IPR016032">
    <property type="entry name" value="Sig_transdc_resp-reg_C-effctor"/>
</dbReference>
<dbReference type="Gene3D" id="1.10.10.10">
    <property type="entry name" value="Winged helix-like DNA-binding domain superfamily/Winged helix DNA-binding domain"/>
    <property type="match status" value="1"/>
</dbReference>
<dbReference type="Pfam" id="PF00486">
    <property type="entry name" value="Trans_reg_C"/>
    <property type="match status" value="1"/>
</dbReference>
<evidence type="ECO:0000313" key="6">
    <source>
        <dbReference type="Proteomes" id="UP000054363"/>
    </source>
</evidence>
<dbReference type="SUPFAM" id="SSF48452">
    <property type="entry name" value="TPR-like"/>
    <property type="match status" value="1"/>
</dbReference>
<keyword evidence="3" id="KW-0472">Membrane</keyword>
<dbReference type="InterPro" id="IPR036388">
    <property type="entry name" value="WH-like_DNA-bd_sf"/>
</dbReference>
<proteinExistence type="predicted"/>
<feature type="domain" description="OmpR/PhoB-type" evidence="4">
    <location>
        <begin position="2"/>
        <end position="100"/>
    </location>
</feature>
<comment type="caution">
    <text evidence="5">The sequence shown here is derived from an EMBL/GenBank/DDBJ whole genome shotgun (WGS) entry which is preliminary data.</text>
</comment>
<keyword evidence="1 2" id="KW-0238">DNA-binding</keyword>
<keyword evidence="6" id="KW-1185">Reference proteome</keyword>
<feature type="transmembrane region" description="Helical" evidence="3">
    <location>
        <begin position="121"/>
        <end position="140"/>
    </location>
</feature>
<reference evidence="5 6" key="1">
    <citation type="submission" date="2014-06" db="EMBL/GenBank/DDBJ databases">
        <title>The draft genome sequence of Idiomarina salinarum ISL-52.</title>
        <authorList>
            <person name="Du J."/>
            <person name="Shao Z."/>
        </authorList>
    </citation>
    <scope>NUCLEOTIDE SEQUENCE [LARGE SCALE GENOMIC DNA]</scope>
    <source>
        <strain evidence="5 6">ISL-52</strain>
    </source>
</reference>
<accession>A0A094IYE2</accession>
<sequence length="466" mass="52530">MITCFQFDEWTYRVDDYVLIHSSGESIQLEPRLGRLLEMFCLNPRQVLSRDHIIAELWAPRIVSDESLTVAISQLRRYLRQTDSTRLIKTISGRGYAWQPDTKAATSIAATSTRNTRTTRWLTAGIVASAMVVISAVLWWPKSGVPNAATTPPAFIEQLNHAAKLVANQSDIDKAIGLYRDVLAEGPNAAAYYGLAQAKLARISPHEIPLHADELTGLIERALDEDPALPEAEWLLGMIHFYGHWDFARAKTMLVAEFNRDNRSPRFLQQFSEVMLALGEAAWVERAIHELRRHHPEFYAAPTLAWLHLLLGDPDSAQQEIERILAAEPASFNLHVSAQHVAYQAGDMNTAWFHLDALLALTQINEADRTRLQQAFDRGGLAAVHRSLMDNLVSGDLGHYRPPIASARHALVAGDHERAIRYIAQAVEQRQWEALWLLVDPHYAPLYEHPDFIAIANEFRNITRAN</sequence>
<name>A0A094IYE2_9GAMM</name>
<evidence type="ECO:0000313" key="5">
    <source>
        <dbReference type="EMBL" id="KFZ30819.1"/>
    </source>
</evidence>
<gene>
    <name evidence="5" type="ORF">IDSA_06965</name>
</gene>
<evidence type="ECO:0000256" key="1">
    <source>
        <dbReference type="ARBA" id="ARBA00023125"/>
    </source>
</evidence>
<dbReference type="OrthoDB" id="9180348at2"/>
<evidence type="ECO:0000259" key="4">
    <source>
        <dbReference type="PROSITE" id="PS51755"/>
    </source>
</evidence>
<organism evidence="5 6">
    <name type="scientific">Pseudidiomarina salinarum</name>
    <dbReference type="NCBI Taxonomy" id="435908"/>
    <lineage>
        <taxon>Bacteria</taxon>
        <taxon>Pseudomonadati</taxon>
        <taxon>Pseudomonadota</taxon>
        <taxon>Gammaproteobacteria</taxon>
        <taxon>Alteromonadales</taxon>
        <taxon>Idiomarinaceae</taxon>
        <taxon>Pseudidiomarina</taxon>
    </lineage>
</organism>
<keyword evidence="3" id="KW-0812">Transmembrane</keyword>
<dbReference type="EMBL" id="JPER01000003">
    <property type="protein sequence ID" value="KFZ30819.1"/>
    <property type="molecule type" value="Genomic_DNA"/>
</dbReference>
<dbReference type="Proteomes" id="UP000054363">
    <property type="component" value="Unassembled WGS sequence"/>
</dbReference>
<dbReference type="GO" id="GO:0006355">
    <property type="term" value="P:regulation of DNA-templated transcription"/>
    <property type="evidence" value="ECO:0007669"/>
    <property type="project" value="InterPro"/>
</dbReference>
<dbReference type="CDD" id="cd00383">
    <property type="entry name" value="trans_reg_C"/>
    <property type="match status" value="1"/>
</dbReference>
<dbReference type="SUPFAM" id="SSF46894">
    <property type="entry name" value="C-terminal effector domain of the bipartite response regulators"/>
    <property type="match status" value="1"/>
</dbReference>
<keyword evidence="3" id="KW-1133">Transmembrane helix</keyword>
<dbReference type="InterPro" id="IPR011990">
    <property type="entry name" value="TPR-like_helical_dom_sf"/>
</dbReference>
<feature type="DNA-binding region" description="OmpR/PhoB-type" evidence="2">
    <location>
        <begin position="2"/>
        <end position="100"/>
    </location>
</feature>